<evidence type="ECO:0000256" key="2">
    <source>
        <dbReference type="SAM" id="Phobius"/>
    </source>
</evidence>
<reference evidence="3" key="2">
    <citation type="submission" date="2023-05" db="EMBL/GenBank/DDBJ databases">
        <authorList>
            <consortium name="Lawrence Berkeley National Laboratory"/>
            <person name="Steindorff A."/>
            <person name="Hensen N."/>
            <person name="Bonometti L."/>
            <person name="Westerberg I."/>
            <person name="Brannstrom I.O."/>
            <person name="Guillou S."/>
            <person name="Cros-Aarteil S."/>
            <person name="Calhoun S."/>
            <person name="Haridas S."/>
            <person name="Kuo A."/>
            <person name="Mondo S."/>
            <person name="Pangilinan J."/>
            <person name="Riley R."/>
            <person name="Labutti K."/>
            <person name="Andreopoulos B."/>
            <person name="Lipzen A."/>
            <person name="Chen C."/>
            <person name="Yanf M."/>
            <person name="Daum C."/>
            <person name="Ng V."/>
            <person name="Clum A."/>
            <person name="Ohm R."/>
            <person name="Martin F."/>
            <person name="Silar P."/>
            <person name="Natvig D."/>
            <person name="Lalanne C."/>
            <person name="Gautier V."/>
            <person name="Ament-Velasquez S.L."/>
            <person name="Kruys A."/>
            <person name="Hutchinson M.I."/>
            <person name="Powell A.J."/>
            <person name="Barry K."/>
            <person name="Miller A.N."/>
            <person name="Grigoriev I.V."/>
            <person name="Debuchy R."/>
            <person name="Gladieux P."/>
            <person name="Thoren M.H."/>
            <person name="Johannesson H."/>
        </authorList>
    </citation>
    <scope>NUCLEOTIDE SEQUENCE</scope>
    <source>
        <strain evidence="3">PSN309</strain>
    </source>
</reference>
<dbReference type="AlphaFoldDB" id="A0AAN7AEX7"/>
<feature type="compositionally biased region" description="Polar residues" evidence="1">
    <location>
        <begin position="40"/>
        <end position="51"/>
    </location>
</feature>
<feature type="compositionally biased region" description="Polar residues" evidence="1">
    <location>
        <begin position="1"/>
        <end position="17"/>
    </location>
</feature>
<sequence>MNTTNEDFASGETTTLERSLPNRLSRRSRSRTSLPDDSSGIPSQILYTPTPNNFDGMEQGFAAFRPEKRLPSEKQPQGQDRPQSLTVPHPTCSWRWFLVLMTATARLLAGRNQAVVSWLMFVATCLGILVAISSIFGWPILPLLRPRGRHGAGAVPAFGMTWTQTQPAHTTVINCYYCTLVRGSEVDGE</sequence>
<organism evidence="3 4">
    <name type="scientific">Podospora australis</name>
    <dbReference type="NCBI Taxonomy" id="1536484"/>
    <lineage>
        <taxon>Eukaryota</taxon>
        <taxon>Fungi</taxon>
        <taxon>Dikarya</taxon>
        <taxon>Ascomycota</taxon>
        <taxon>Pezizomycotina</taxon>
        <taxon>Sordariomycetes</taxon>
        <taxon>Sordariomycetidae</taxon>
        <taxon>Sordariales</taxon>
        <taxon>Podosporaceae</taxon>
        <taxon>Podospora</taxon>
    </lineage>
</organism>
<keyword evidence="2" id="KW-0472">Membrane</keyword>
<feature type="region of interest" description="Disordered" evidence="1">
    <location>
        <begin position="1"/>
        <end position="51"/>
    </location>
</feature>
<feature type="transmembrane region" description="Helical" evidence="2">
    <location>
        <begin position="115"/>
        <end position="141"/>
    </location>
</feature>
<proteinExistence type="predicted"/>
<keyword evidence="2" id="KW-1133">Transmembrane helix</keyword>
<protein>
    <submittedName>
        <fullName evidence="3">Uncharacterized protein</fullName>
    </submittedName>
</protein>
<dbReference type="Proteomes" id="UP001302126">
    <property type="component" value="Unassembled WGS sequence"/>
</dbReference>
<evidence type="ECO:0000313" key="4">
    <source>
        <dbReference type="Proteomes" id="UP001302126"/>
    </source>
</evidence>
<dbReference type="EMBL" id="MU864478">
    <property type="protein sequence ID" value="KAK4184688.1"/>
    <property type="molecule type" value="Genomic_DNA"/>
</dbReference>
<evidence type="ECO:0000256" key="1">
    <source>
        <dbReference type="SAM" id="MobiDB-lite"/>
    </source>
</evidence>
<name>A0AAN7AEX7_9PEZI</name>
<keyword evidence="2" id="KW-0812">Transmembrane</keyword>
<reference evidence="3" key="1">
    <citation type="journal article" date="2023" name="Mol. Phylogenet. Evol.">
        <title>Genome-scale phylogeny and comparative genomics of the fungal order Sordariales.</title>
        <authorList>
            <person name="Hensen N."/>
            <person name="Bonometti L."/>
            <person name="Westerberg I."/>
            <person name="Brannstrom I.O."/>
            <person name="Guillou S."/>
            <person name="Cros-Aarteil S."/>
            <person name="Calhoun S."/>
            <person name="Haridas S."/>
            <person name="Kuo A."/>
            <person name="Mondo S."/>
            <person name="Pangilinan J."/>
            <person name="Riley R."/>
            <person name="LaButti K."/>
            <person name="Andreopoulos B."/>
            <person name="Lipzen A."/>
            <person name="Chen C."/>
            <person name="Yan M."/>
            <person name="Daum C."/>
            <person name="Ng V."/>
            <person name="Clum A."/>
            <person name="Steindorff A."/>
            <person name="Ohm R.A."/>
            <person name="Martin F."/>
            <person name="Silar P."/>
            <person name="Natvig D.O."/>
            <person name="Lalanne C."/>
            <person name="Gautier V."/>
            <person name="Ament-Velasquez S.L."/>
            <person name="Kruys A."/>
            <person name="Hutchinson M.I."/>
            <person name="Powell A.J."/>
            <person name="Barry K."/>
            <person name="Miller A.N."/>
            <person name="Grigoriev I.V."/>
            <person name="Debuchy R."/>
            <person name="Gladieux P."/>
            <person name="Hiltunen Thoren M."/>
            <person name="Johannesson H."/>
        </authorList>
    </citation>
    <scope>NUCLEOTIDE SEQUENCE</scope>
    <source>
        <strain evidence="3">PSN309</strain>
    </source>
</reference>
<gene>
    <name evidence="3" type="ORF">QBC35DRAFT_391137</name>
</gene>
<evidence type="ECO:0000313" key="3">
    <source>
        <dbReference type="EMBL" id="KAK4184688.1"/>
    </source>
</evidence>
<accession>A0AAN7AEX7</accession>
<keyword evidence="4" id="KW-1185">Reference proteome</keyword>
<comment type="caution">
    <text evidence="3">The sequence shown here is derived from an EMBL/GenBank/DDBJ whole genome shotgun (WGS) entry which is preliminary data.</text>
</comment>